<reference evidence="1 2" key="1">
    <citation type="journal article" date="2013" name="Curr. Biol.">
        <title>Shared signatures of parasitism and phylogenomics unite Cryptomycota and microsporidia.</title>
        <authorList>
            <person name="James T.Y."/>
            <person name="Pelin A."/>
            <person name="Bonen L."/>
            <person name="Ahrendt S."/>
            <person name="Sain D."/>
            <person name="Corradi N."/>
            <person name="Stajich J.E."/>
        </authorList>
    </citation>
    <scope>NUCLEOTIDE SEQUENCE [LARGE SCALE GENOMIC DNA]</scope>
    <source>
        <strain evidence="1 2">CSF55</strain>
    </source>
</reference>
<dbReference type="EMBL" id="KE560949">
    <property type="protein sequence ID" value="EPZ34494.1"/>
    <property type="molecule type" value="Genomic_DNA"/>
</dbReference>
<dbReference type="HOGENOM" id="CLU_1741613_0_0_1"/>
<name>A0A075B0K5_ROZAC</name>
<sequence length="150" mass="17986">MFYENNIPSYLEVEFDSKIKPINWNNIFTTTNDKRAIIFPIQKYIKLDYVTNNNILKTISIKRTHFPICPAHSYTFYRAQKTYTVLLRVKDFDGLILFNEPMSKDQILKHKPTKDHLAELKRIHDLSIDTKQNIWQKYPKKLNDLYLSMQ</sequence>
<organism evidence="1 2">
    <name type="scientific">Rozella allomycis (strain CSF55)</name>
    <dbReference type="NCBI Taxonomy" id="988480"/>
    <lineage>
        <taxon>Eukaryota</taxon>
        <taxon>Fungi</taxon>
        <taxon>Fungi incertae sedis</taxon>
        <taxon>Cryptomycota</taxon>
        <taxon>Cryptomycota incertae sedis</taxon>
        <taxon>Rozella</taxon>
    </lineage>
</organism>
<dbReference type="AlphaFoldDB" id="A0A075B0K5"/>
<evidence type="ECO:0000313" key="2">
    <source>
        <dbReference type="Proteomes" id="UP000030755"/>
    </source>
</evidence>
<dbReference type="Proteomes" id="UP000030755">
    <property type="component" value="Unassembled WGS sequence"/>
</dbReference>
<proteinExistence type="predicted"/>
<evidence type="ECO:0000313" key="1">
    <source>
        <dbReference type="EMBL" id="EPZ34494.1"/>
    </source>
</evidence>
<accession>A0A075B0K5</accession>
<keyword evidence="2" id="KW-1185">Reference proteome</keyword>
<gene>
    <name evidence="1" type="ORF">O9G_002067</name>
</gene>
<protein>
    <submittedName>
        <fullName evidence="1">Uncharacterized protein</fullName>
    </submittedName>
</protein>